<comment type="caution">
    <text evidence="1">The sequence shown here is derived from an EMBL/GenBank/DDBJ whole genome shotgun (WGS) entry which is preliminary data.</text>
</comment>
<evidence type="ECO:0000313" key="1">
    <source>
        <dbReference type="EMBL" id="MFC6169757.1"/>
    </source>
</evidence>
<sequence>MAQATSVRFDDTTDKLLKAYIASHNISKSDFIKQAVAAQLEDWSDVQAADLAYQEWKQDNFKTMGWQDTLKDLELDDE</sequence>
<protein>
    <submittedName>
        <fullName evidence="1">Type II toxin-antitoxin system RelB family antitoxin</fullName>
    </submittedName>
</protein>
<organism evidence="1 2">
    <name type="scientific">Loigolactobacillus jiayinensis</name>
    <dbReference type="NCBI Taxonomy" id="2486016"/>
    <lineage>
        <taxon>Bacteria</taxon>
        <taxon>Bacillati</taxon>
        <taxon>Bacillota</taxon>
        <taxon>Bacilli</taxon>
        <taxon>Lactobacillales</taxon>
        <taxon>Lactobacillaceae</taxon>
        <taxon>Loigolactobacillus</taxon>
    </lineage>
</organism>
<dbReference type="InterPro" id="IPR046257">
    <property type="entry name" value="DUF6290"/>
</dbReference>
<dbReference type="Proteomes" id="UP001596289">
    <property type="component" value="Unassembled WGS sequence"/>
</dbReference>
<dbReference type="Pfam" id="PF19807">
    <property type="entry name" value="DUF6290"/>
    <property type="match status" value="1"/>
</dbReference>
<accession>A0ABW1RB75</accession>
<reference evidence="2" key="1">
    <citation type="journal article" date="2019" name="Int. J. Syst. Evol. Microbiol.">
        <title>The Global Catalogue of Microorganisms (GCM) 10K type strain sequencing project: providing services to taxonomists for standard genome sequencing and annotation.</title>
        <authorList>
            <consortium name="The Broad Institute Genomics Platform"/>
            <consortium name="The Broad Institute Genome Sequencing Center for Infectious Disease"/>
            <person name="Wu L."/>
            <person name="Ma J."/>
        </authorList>
    </citation>
    <scope>NUCLEOTIDE SEQUENCE [LARGE SCALE GENOMIC DNA]</scope>
    <source>
        <strain evidence="2">CCM 8904</strain>
    </source>
</reference>
<dbReference type="RefSeq" id="WP_125551144.1">
    <property type="nucleotide sequence ID" value="NZ_JBHSSL010000025.1"/>
</dbReference>
<gene>
    <name evidence="1" type="primary">relB</name>
    <name evidence="1" type="ORF">ACFQGP_04090</name>
</gene>
<dbReference type="NCBIfam" id="NF046040">
    <property type="entry name" value="RelB_antitoxin"/>
    <property type="match status" value="1"/>
</dbReference>
<name>A0ABW1RB75_9LACO</name>
<dbReference type="CDD" id="cd21631">
    <property type="entry name" value="RHH_CopG_NikR-like"/>
    <property type="match status" value="1"/>
</dbReference>
<keyword evidence="2" id="KW-1185">Reference proteome</keyword>
<proteinExistence type="predicted"/>
<evidence type="ECO:0000313" key="2">
    <source>
        <dbReference type="Proteomes" id="UP001596289"/>
    </source>
</evidence>
<dbReference type="EMBL" id="JBHSSL010000025">
    <property type="protein sequence ID" value="MFC6169757.1"/>
    <property type="molecule type" value="Genomic_DNA"/>
</dbReference>